<evidence type="ECO:0000313" key="2">
    <source>
        <dbReference type="EMBL" id="QQP41357.1"/>
    </source>
</evidence>
<accession>A0A7T8H0R0</accession>
<name>A0A7T8H0R0_CALRO</name>
<sequence length="159" mass="18306">MKSFCPRLQTCWRSLDPFLHPSFYLPGTRDKCLGHQETIRDIFPSPRLREWIKGVPSLIFVRELPVPPLREWNPTLRRTSFESLPSLVFVLGLPIPRLRTRRLPVPPLREWILPLVFMNGALPLIFVIGVPSSITSSILKTFSLFGVCNWTPQTCISIK</sequence>
<protein>
    <submittedName>
        <fullName evidence="2">Uncharacterized protein</fullName>
    </submittedName>
</protein>
<evidence type="ECO:0000256" key="1">
    <source>
        <dbReference type="SAM" id="Phobius"/>
    </source>
</evidence>
<organism evidence="2 3">
    <name type="scientific">Caligus rogercresseyi</name>
    <name type="common">Sea louse</name>
    <dbReference type="NCBI Taxonomy" id="217165"/>
    <lineage>
        <taxon>Eukaryota</taxon>
        <taxon>Metazoa</taxon>
        <taxon>Ecdysozoa</taxon>
        <taxon>Arthropoda</taxon>
        <taxon>Crustacea</taxon>
        <taxon>Multicrustacea</taxon>
        <taxon>Hexanauplia</taxon>
        <taxon>Copepoda</taxon>
        <taxon>Siphonostomatoida</taxon>
        <taxon>Caligidae</taxon>
        <taxon>Caligus</taxon>
    </lineage>
</organism>
<proteinExistence type="predicted"/>
<dbReference type="AlphaFoldDB" id="A0A7T8H0R0"/>
<keyword evidence="3" id="KW-1185">Reference proteome</keyword>
<dbReference type="Proteomes" id="UP000595437">
    <property type="component" value="Chromosome 10"/>
</dbReference>
<reference evidence="3" key="1">
    <citation type="submission" date="2021-01" db="EMBL/GenBank/DDBJ databases">
        <title>Caligus Genome Assembly.</title>
        <authorList>
            <person name="Gallardo-Escarate C."/>
        </authorList>
    </citation>
    <scope>NUCLEOTIDE SEQUENCE [LARGE SCALE GENOMIC DNA]</scope>
</reference>
<dbReference type="EMBL" id="CP045899">
    <property type="protein sequence ID" value="QQP41357.1"/>
    <property type="molecule type" value="Genomic_DNA"/>
</dbReference>
<evidence type="ECO:0000313" key="3">
    <source>
        <dbReference type="Proteomes" id="UP000595437"/>
    </source>
</evidence>
<keyword evidence="1" id="KW-0812">Transmembrane</keyword>
<feature type="transmembrane region" description="Helical" evidence="1">
    <location>
        <begin position="111"/>
        <end position="130"/>
    </location>
</feature>
<keyword evidence="1" id="KW-1133">Transmembrane helix</keyword>
<gene>
    <name evidence="2" type="ORF">FKW44_015703</name>
</gene>
<keyword evidence="1" id="KW-0472">Membrane</keyword>